<feature type="signal peptide" evidence="2">
    <location>
        <begin position="1"/>
        <end position="21"/>
    </location>
</feature>
<dbReference type="STRING" id="871651.SAMN05421688_0126"/>
<dbReference type="InterPro" id="IPR050330">
    <property type="entry name" value="Bact_OuterMem_StrucFunc"/>
</dbReference>
<dbReference type="PROSITE" id="PS51123">
    <property type="entry name" value="OMPA_2"/>
    <property type="match status" value="1"/>
</dbReference>
<keyword evidence="2" id="KW-0732">Signal</keyword>
<reference evidence="4 5" key="1">
    <citation type="submission" date="2016-10" db="EMBL/GenBank/DDBJ databases">
        <authorList>
            <person name="de Groot N.N."/>
        </authorList>
    </citation>
    <scope>NUCLEOTIDE SEQUENCE [LARGE SCALE GENOMIC DNA]</scope>
    <source>
        <strain evidence="4 5">DSM 29316</strain>
    </source>
</reference>
<accession>A0A1I0UZJ0</accession>
<dbReference type="PANTHER" id="PTHR30329:SF21">
    <property type="entry name" value="LIPOPROTEIN YIAD-RELATED"/>
    <property type="match status" value="1"/>
</dbReference>
<evidence type="ECO:0000256" key="1">
    <source>
        <dbReference type="PROSITE-ProRule" id="PRU00473"/>
    </source>
</evidence>
<dbReference type="PANTHER" id="PTHR30329">
    <property type="entry name" value="STATOR ELEMENT OF FLAGELLAR MOTOR COMPLEX"/>
    <property type="match status" value="1"/>
</dbReference>
<evidence type="ECO:0000313" key="4">
    <source>
        <dbReference type="EMBL" id="SFA69468.1"/>
    </source>
</evidence>
<organism evidence="4 5">
    <name type="scientific">Poseidonocella pacifica</name>
    <dbReference type="NCBI Taxonomy" id="871651"/>
    <lineage>
        <taxon>Bacteria</taxon>
        <taxon>Pseudomonadati</taxon>
        <taxon>Pseudomonadota</taxon>
        <taxon>Alphaproteobacteria</taxon>
        <taxon>Rhodobacterales</taxon>
        <taxon>Roseobacteraceae</taxon>
        <taxon>Poseidonocella</taxon>
    </lineage>
</organism>
<feature type="chain" id="PRO_5011680953" evidence="2">
    <location>
        <begin position="22"/>
        <end position="373"/>
    </location>
</feature>
<sequence>MRTRLHHLLVGLAVLASPAPAETISHPDELLDFAAVERGYSEDLRFFSFFSNGGAVLSADGKGIARAAHSIWQDTGKSSLIIVGHADDLGSEAFNLELGMRRAVQTFDLLKGSGGDIRRIAVVSGGEVNSLVPTTGVLQEAHNRRVEIFVSDDDWQDMEVTWLELATPGQEDRAILEKVLGESQVDAEMVSARIVDPDAGTTLIVYQSAGRCFAGCFTGILREGEEGWARALRGPRGSDVELSRSSPLELAYWTLQEDRYCRSTLDVQGTTLDVKSPSLCVIHRTAFVPAHRALVGTWSSGDCTSSASVSLREDGAARWYGLAAEWDLVDGQLFVTRNDDLVVEMVVSEIKLDSFVGRDGDQVQTFRDCSFQR</sequence>
<gene>
    <name evidence="4" type="ORF">SAMN05421688_0126</name>
</gene>
<feature type="domain" description="OmpA-like" evidence="3">
    <location>
        <begin position="37"/>
        <end position="154"/>
    </location>
</feature>
<dbReference type="AlphaFoldDB" id="A0A1I0UZJ0"/>
<dbReference type="Gene3D" id="3.30.1330.60">
    <property type="entry name" value="OmpA-like domain"/>
    <property type="match status" value="1"/>
</dbReference>
<evidence type="ECO:0000259" key="3">
    <source>
        <dbReference type="PROSITE" id="PS51123"/>
    </source>
</evidence>
<keyword evidence="5" id="KW-1185">Reference proteome</keyword>
<evidence type="ECO:0000313" key="5">
    <source>
        <dbReference type="Proteomes" id="UP000198796"/>
    </source>
</evidence>
<name>A0A1I0UZJ0_9RHOB</name>
<proteinExistence type="predicted"/>
<dbReference type="Proteomes" id="UP000198796">
    <property type="component" value="Unassembled WGS sequence"/>
</dbReference>
<dbReference type="GO" id="GO:0016020">
    <property type="term" value="C:membrane"/>
    <property type="evidence" value="ECO:0007669"/>
    <property type="project" value="UniProtKB-UniRule"/>
</dbReference>
<dbReference type="SUPFAM" id="SSF103088">
    <property type="entry name" value="OmpA-like"/>
    <property type="match status" value="1"/>
</dbReference>
<keyword evidence="1" id="KW-0472">Membrane</keyword>
<dbReference type="CDD" id="cd07185">
    <property type="entry name" value="OmpA_C-like"/>
    <property type="match status" value="1"/>
</dbReference>
<protein>
    <submittedName>
        <fullName evidence="4">OmpA family protein</fullName>
    </submittedName>
</protein>
<dbReference type="InterPro" id="IPR036737">
    <property type="entry name" value="OmpA-like_sf"/>
</dbReference>
<evidence type="ECO:0000256" key="2">
    <source>
        <dbReference type="SAM" id="SignalP"/>
    </source>
</evidence>
<dbReference type="EMBL" id="FOJU01000001">
    <property type="protein sequence ID" value="SFA69468.1"/>
    <property type="molecule type" value="Genomic_DNA"/>
</dbReference>
<dbReference type="InterPro" id="IPR006665">
    <property type="entry name" value="OmpA-like"/>
</dbReference>